<sequence length="80" mass="8403">MDAGPLHLVGEFEIVDALGNRFPNSGIFSLCRCGHSESKPYCDGAHRAQRWSGCAAAAAPVRTETSPPAPNEHVGESNPG</sequence>
<proteinExistence type="predicted"/>
<evidence type="ECO:0000313" key="8">
    <source>
        <dbReference type="Proteomes" id="UP001629230"/>
    </source>
</evidence>
<evidence type="ECO:0000259" key="6">
    <source>
        <dbReference type="SMART" id="SM00704"/>
    </source>
</evidence>
<dbReference type="Proteomes" id="UP001629230">
    <property type="component" value="Unassembled WGS sequence"/>
</dbReference>
<protein>
    <submittedName>
        <fullName evidence="7">CDGSH iron-sulfur domain-containing protein</fullName>
    </submittedName>
</protein>
<comment type="caution">
    <text evidence="7">The sequence shown here is derived from an EMBL/GenBank/DDBJ whole genome shotgun (WGS) entry which is preliminary data.</text>
</comment>
<dbReference type="Gene3D" id="3.40.5.90">
    <property type="entry name" value="CDGSH iron-sulfur domain, mitoNEET-type"/>
    <property type="match status" value="1"/>
</dbReference>
<feature type="domain" description="Iron-binding zinc finger CDGSH type" evidence="6">
    <location>
        <begin position="7"/>
        <end position="52"/>
    </location>
</feature>
<dbReference type="EMBL" id="JAQQEZ010000005">
    <property type="protein sequence ID" value="MFM0001373.1"/>
    <property type="molecule type" value="Genomic_DNA"/>
</dbReference>
<evidence type="ECO:0000256" key="4">
    <source>
        <dbReference type="ARBA" id="ARBA00023014"/>
    </source>
</evidence>
<evidence type="ECO:0000256" key="5">
    <source>
        <dbReference type="SAM" id="MobiDB-lite"/>
    </source>
</evidence>
<name>A0ABW9AN55_9BURK</name>
<evidence type="ECO:0000256" key="3">
    <source>
        <dbReference type="ARBA" id="ARBA00023004"/>
    </source>
</evidence>
<dbReference type="InterPro" id="IPR042216">
    <property type="entry name" value="MitoNEET_CISD"/>
</dbReference>
<organism evidence="7 8">
    <name type="scientific">Paraburkholderia dipogonis</name>
    <dbReference type="NCBI Taxonomy" id="1211383"/>
    <lineage>
        <taxon>Bacteria</taxon>
        <taxon>Pseudomonadati</taxon>
        <taxon>Pseudomonadota</taxon>
        <taxon>Betaproteobacteria</taxon>
        <taxon>Burkholderiales</taxon>
        <taxon>Burkholderiaceae</taxon>
        <taxon>Paraburkholderia</taxon>
    </lineage>
</organism>
<gene>
    <name evidence="7" type="ORF">PQR57_10110</name>
</gene>
<evidence type="ECO:0000313" key="7">
    <source>
        <dbReference type="EMBL" id="MFM0001373.1"/>
    </source>
</evidence>
<evidence type="ECO:0000256" key="1">
    <source>
        <dbReference type="ARBA" id="ARBA00022714"/>
    </source>
</evidence>
<dbReference type="SMART" id="SM00704">
    <property type="entry name" value="ZnF_CDGSH"/>
    <property type="match status" value="1"/>
</dbReference>
<keyword evidence="1" id="KW-0001">2Fe-2S</keyword>
<keyword evidence="3" id="KW-0408">Iron</keyword>
<keyword evidence="8" id="KW-1185">Reference proteome</keyword>
<evidence type="ECO:0000256" key="2">
    <source>
        <dbReference type="ARBA" id="ARBA00022723"/>
    </source>
</evidence>
<dbReference type="Pfam" id="PF09360">
    <property type="entry name" value="zf-CDGSH"/>
    <property type="match status" value="1"/>
</dbReference>
<keyword evidence="4" id="KW-0411">Iron-sulfur</keyword>
<feature type="region of interest" description="Disordered" evidence="5">
    <location>
        <begin position="61"/>
        <end position="80"/>
    </location>
</feature>
<keyword evidence="2" id="KW-0479">Metal-binding</keyword>
<accession>A0ABW9AN55</accession>
<reference evidence="7 8" key="1">
    <citation type="journal article" date="2024" name="Chem. Sci.">
        <title>Discovery of megapolipeptins by genome mining of a Burkholderiales bacteria collection.</title>
        <authorList>
            <person name="Paulo B.S."/>
            <person name="Recchia M.J.J."/>
            <person name="Lee S."/>
            <person name="Fergusson C.H."/>
            <person name="Romanowski S.B."/>
            <person name="Hernandez A."/>
            <person name="Krull N."/>
            <person name="Liu D.Y."/>
            <person name="Cavanagh H."/>
            <person name="Bos A."/>
            <person name="Gray C.A."/>
            <person name="Murphy B.T."/>
            <person name="Linington R.G."/>
            <person name="Eustaquio A.S."/>
        </authorList>
    </citation>
    <scope>NUCLEOTIDE SEQUENCE [LARGE SCALE GENOMIC DNA]</scope>
    <source>
        <strain evidence="7 8">RL17-350-BIC-A</strain>
    </source>
</reference>
<dbReference type="InterPro" id="IPR018967">
    <property type="entry name" value="FeS-contain_CDGSH-typ"/>
</dbReference>